<protein>
    <submittedName>
        <fullName evidence="1">Accessory Sec system protein Asp2</fullName>
    </submittedName>
</protein>
<dbReference type="Proteomes" id="UP000298482">
    <property type="component" value="Unassembled WGS sequence"/>
</dbReference>
<evidence type="ECO:0000313" key="1">
    <source>
        <dbReference type="EMBL" id="TGA81075.1"/>
    </source>
</evidence>
<dbReference type="Pfam" id="PF16929">
    <property type="entry name" value="Asp2"/>
    <property type="match status" value="1"/>
</dbReference>
<dbReference type="NCBIfam" id="TIGR03712">
    <property type="entry name" value="acc_sec_asp2"/>
    <property type="match status" value="1"/>
</dbReference>
<dbReference type="EMBL" id="SRJF01000001">
    <property type="protein sequence ID" value="TGA81075.1"/>
    <property type="molecule type" value="Genomic_DNA"/>
</dbReference>
<accession>A0ABY2KGA2</accession>
<dbReference type="InterPro" id="IPR022267">
    <property type="entry name" value="Asp2"/>
</dbReference>
<name>A0ABY2KGA2_9STAP</name>
<keyword evidence="2" id="KW-1185">Reference proteome</keyword>
<reference evidence="1 2" key="1">
    <citation type="submission" date="2019-04" db="EMBL/GenBank/DDBJ databases">
        <title>Genomic characterization of Staphylococcus petrasii strains.</title>
        <authorList>
            <person name="Vrbovska V."/>
            <person name="Kovarovic V."/>
            <person name="Maslanova I."/>
            <person name="Indrakova A."/>
            <person name="Petras P."/>
            <person name="Sedo O."/>
            <person name="Svec P."/>
            <person name="Fisarova L."/>
            <person name="Sedlacek I."/>
            <person name="Doskar J."/>
            <person name="Pantucek R."/>
        </authorList>
    </citation>
    <scope>NUCLEOTIDE SEQUENCE [LARGE SCALE GENOMIC DNA]</scope>
    <source>
        <strain evidence="1 2">CCM 8421</strain>
    </source>
</reference>
<sequence length="520" mass="59795">MARKFRVLQVGGQDLELLFDNKKDVEWDYLDNAVFQFESGYIEAVQEIINTYGNFDLVFVQTSHSQALMDLLYLVATPHNTVIDVHYWSSEFDNEMLVKTRLIKKITYHSEEELHDKLLAVTFPGQYGDRVSPIKAVVNPHFQGEYHYEGNKALVLEGDFGKTFKPLLTWTQNLVNDEEKVNEIWPEYDINQDVEIEYTLRITPANSIDYPIQEFRFQHNHLNEPIRLPRLSYQANISVSLKAKGIGRIRIGSVHKRWSRLEMGQFIMGGERFADENRDEFIHYFNPGDMKPPLNVYFSGYRSAEGFEGFYMMQKMNAPFILIGDPRLEGGAFYLGSETFEKGILNVIRDALDFLNFESHELILSGLSMGSFGALYYATQLEPTAVVIGKPLINVGTIANNMRLLRPNEFGTANDVVLKNEGGISQADINRLDTRFWEKLKNSNLSKTTFAIAYMEHDDYDKKAFQSLSPVLSQQRAHVMSRGIPGRHNDDSPTITNWFKNFYHLILKNQFGRDSHVSTS</sequence>
<gene>
    <name evidence="1" type="primary">asp2</name>
    <name evidence="1" type="ORF">E2556_01805</name>
</gene>
<proteinExistence type="predicted"/>
<dbReference type="SUPFAM" id="SSF53474">
    <property type="entry name" value="alpha/beta-Hydrolases"/>
    <property type="match status" value="1"/>
</dbReference>
<organism evidence="1 2">
    <name type="scientific">Staphylococcus croceilyticus</name>
    <dbReference type="NCBI Taxonomy" id="319942"/>
    <lineage>
        <taxon>Bacteria</taxon>
        <taxon>Bacillati</taxon>
        <taxon>Bacillota</taxon>
        <taxon>Bacilli</taxon>
        <taxon>Bacillales</taxon>
        <taxon>Staphylococcaceae</taxon>
        <taxon>Staphylococcus</taxon>
    </lineage>
</organism>
<dbReference type="InterPro" id="IPR029058">
    <property type="entry name" value="AB_hydrolase_fold"/>
</dbReference>
<evidence type="ECO:0000313" key="2">
    <source>
        <dbReference type="Proteomes" id="UP000298482"/>
    </source>
</evidence>
<comment type="caution">
    <text evidence="1">The sequence shown here is derived from an EMBL/GenBank/DDBJ whole genome shotgun (WGS) entry which is preliminary data.</text>
</comment>
<dbReference type="RefSeq" id="WP_103329637.1">
    <property type="nucleotide sequence ID" value="NZ_PPRD01000074.1"/>
</dbReference>